<evidence type="ECO:0000313" key="2">
    <source>
        <dbReference type="Proteomes" id="UP000095464"/>
    </source>
</evidence>
<name>A0AAP7IFG3_9STAP</name>
<organism evidence="1 2">
    <name type="scientific">Staphylococcus equorum</name>
    <dbReference type="NCBI Taxonomy" id="246432"/>
    <lineage>
        <taxon>Bacteria</taxon>
        <taxon>Bacillati</taxon>
        <taxon>Bacillota</taxon>
        <taxon>Bacilli</taxon>
        <taxon>Bacillales</taxon>
        <taxon>Staphylococcaceae</taxon>
        <taxon>Staphylococcus</taxon>
    </lineage>
</organism>
<dbReference type="EMBL" id="LNPX01000004">
    <property type="protein sequence ID" value="OEK58927.1"/>
    <property type="molecule type" value="Genomic_DNA"/>
</dbReference>
<dbReference type="RefSeq" id="WP_069854327.1">
    <property type="nucleotide sequence ID" value="NZ_LNPX01000004.1"/>
</dbReference>
<dbReference type="Proteomes" id="UP000095464">
    <property type="component" value="Unassembled WGS sequence"/>
</dbReference>
<comment type="caution">
    <text evidence="1">The sequence shown here is derived from an EMBL/GenBank/DDBJ whole genome shotgun (WGS) entry which is preliminary data.</text>
</comment>
<proteinExistence type="predicted"/>
<reference evidence="2" key="1">
    <citation type="submission" date="2015-11" db="EMBL/GenBank/DDBJ databases">
        <title>Genomic diversity of Staphylococcus saprophyticus strains from urinary tract infections, animal surfaces, and fermented foods.</title>
        <authorList>
            <person name="Wolfe B.E."/>
        </authorList>
    </citation>
    <scope>NUCLEOTIDE SEQUENCE [LARGE SCALE GENOMIC DNA]</scope>
    <source>
        <strain evidence="2">738_7</strain>
    </source>
</reference>
<sequence length="72" mass="8265">MTTITNRVRLTKPSFFKASPLLIAKMTCNKLKSYSMGKEASEVSRKITGKTTVNEAYEITSKYIAWQNHYEK</sequence>
<accession>A0AAP7IFG3</accession>
<dbReference type="AlphaFoldDB" id="A0AAP7IFG3"/>
<gene>
    <name evidence="1" type="ORF">ASS94_00970</name>
</gene>
<protein>
    <submittedName>
        <fullName evidence="1">Uncharacterized protein</fullName>
    </submittedName>
</protein>
<evidence type="ECO:0000313" key="1">
    <source>
        <dbReference type="EMBL" id="OEK58927.1"/>
    </source>
</evidence>